<dbReference type="SMART" id="SM00651">
    <property type="entry name" value="Sm"/>
    <property type="match status" value="1"/>
</dbReference>
<dbReference type="PANTHER" id="PTHR10553:SF5">
    <property type="entry name" value="U6 SNRNA-ASSOCIATED SM-LIKE PROTEIN LSM7"/>
    <property type="match status" value="1"/>
</dbReference>
<comment type="similarity">
    <text evidence="1">Belongs to the snRNP Sm proteins family.</text>
</comment>
<reference evidence="7 10" key="5">
    <citation type="submission" date="2017-05" db="EMBL/GenBank/DDBJ databases">
        <title>The Genome Sequence of Candida krusei Ckrusei653.</title>
        <authorList>
            <person name="Cuomo C."/>
            <person name="Forche A."/>
            <person name="Young S."/>
            <person name="Abouelleil A."/>
            <person name="Cao P."/>
            <person name="Chapman S."/>
            <person name="Cusick C."/>
            <person name="Shea T."/>
            <person name="Nusbaum C."/>
            <person name="Birren B."/>
        </authorList>
    </citation>
    <scope>NUCLEOTIDE SEQUENCE [LARGE SCALE GENOMIC DNA]</scope>
    <source>
        <strain evidence="7 10">Ckrusei653</strain>
    </source>
</reference>
<evidence type="ECO:0000313" key="6">
    <source>
        <dbReference type="EMBL" id="ONH77765.1"/>
    </source>
</evidence>
<reference evidence="9" key="3">
    <citation type="journal article" date="2017" name="Genome Announc.">
        <title>Genome sequences of Cyberlindnera fabianii 65, Pichia kudriavzevii 129, and Saccharomyces cerevisiae 131 isolated from fermented masau fruits in Zimbabwe.</title>
        <authorList>
            <person name="van Rijswijck I.M.H."/>
            <person name="Derks M.F.L."/>
            <person name="Abee T."/>
            <person name="de Ridder D."/>
            <person name="Smid E.J."/>
        </authorList>
    </citation>
    <scope>NUCLEOTIDE SEQUENCE [LARGE SCALE GENOMIC DNA]</scope>
    <source>
        <strain evidence="9">129</strain>
    </source>
</reference>
<dbReference type="GO" id="GO:0003723">
    <property type="term" value="F:RNA binding"/>
    <property type="evidence" value="ECO:0007669"/>
    <property type="project" value="InterPro"/>
</dbReference>
<dbReference type="Proteomes" id="UP000195871">
    <property type="component" value="Unassembled WGS sequence"/>
</dbReference>
<dbReference type="SUPFAM" id="SSF50182">
    <property type="entry name" value="Sm-like ribonucleoproteins"/>
    <property type="match status" value="1"/>
</dbReference>
<evidence type="ECO:0000313" key="5">
    <source>
        <dbReference type="EMBL" id="KGK39530.1"/>
    </source>
</evidence>
<dbReference type="EMBL" id="JQFK01000008">
    <property type="protein sequence ID" value="KGK39530.1"/>
    <property type="molecule type" value="Genomic_DNA"/>
</dbReference>
<organism evidence="5 8">
    <name type="scientific">Pichia kudriavzevii</name>
    <name type="common">Yeast</name>
    <name type="synonym">Issatchenkia orientalis</name>
    <dbReference type="NCBI Taxonomy" id="4909"/>
    <lineage>
        <taxon>Eukaryota</taxon>
        <taxon>Fungi</taxon>
        <taxon>Dikarya</taxon>
        <taxon>Ascomycota</taxon>
        <taxon>Saccharomycotina</taxon>
        <taxon>Pichiomycetes</taxon>
        <taxon>Pichiales</taxon>
        <taxon>Pichiaceae</taxon>
        <taxon>Pichia</taxon>
    </lineage>
</organism>
<evidence type="ECO:0000313" key="9">
    <source>
        <dbReference type="Proteomes" id="UP000189274"/>
    </source>
</evidence>
<evidence type="ECO:0000259" key="4">
    <source>
        <dbReference type="PROSITE" id="PS52002"/>
    </source>
</evidence>
<evidence type="ECO:0000256" key="2">
    <source>
        <dbReference type="ARBA" id="ARBA00023274"/>
    </source>
</evidence>
<proteinExistence type="inferred from homology"/>
<dbReference type="EMBL" id="NHMM01000004">
    <property type="protein sequence ID" value="OUT21968.1"/>
    <property type="molecule type" value="Genomic_DNA"/>
</dbReference>
<reference evidence="6" key="4">
    <citation type="submission" date="2017-01" db="EMBL/GenBank/DDBJ databases">
        <authorList>
            <person name="Mah S.A."/>
            <person name="Swanson W.J."/>
            <person name="Moy G.W."/>
            <person name="Vacquier V.D."/>
        </authorList>
    </citation>
    <scope>NUCLEOTIDE SEQUENCE [LARGE SCALE GENOMIC DNA]</scope>
    <source>
        <strain evidence="6">129</strain>
    </source>
</reference>
<accession>A0A099P3N2</accession>
<comment type="caution">
    <text evidence="5">The sequence shown here is derived from an EMBL/GenBank/DDBJ whole genome shotgun (WGS) entry which is preliminary data.</text>
</comment>
<reference evidence="8" key="1">
    <citation type="journal article" date="2014" name="Microb. Cell Fact.">
        <title>Exploiting Issatchenkia orientalis SD108 for succinic acid production.</title>
        <authorList>
            <person name="Xiao H."/>
            <person name="Shao Z."/>
            <person name="Jiang Y."/>
            <person name="Dole S."/>
            <person name="Zhao H."/>
        </authorList>
    </citation>
    <scope>NUCLEOTIDE SEQUENCE [LARGE SCALE GENOMIC DNA]</scope>
    <source>
        <strain evidence="8">SD108</strain>
    </source>
</reference>
<dbReference type="InterPro" id="IPR047575">
    <property type="entry name" value="Sm"/>
</dbReference>
<dbReference type="Proteomes" id="UP000029867">
    <property type="component" value="Unassembled WGS sequence"/>
</dbReference>
<evidence type="ECO:0000256" key="1">
    <source>
        <dbReference type="ARBA" id="ARBA00006850"/>
    </source>
</evidence>
<evidence type="ECO:0000256" key="3">
    <source>
        <dbReference type="SAM" id="MobiDB-lite"/>
    </source>
</evidence>
<keyword evidence="2" id="KW-0687">Ribonucleoprotein</keyword>
<evidence type="ECO:0000313" key="8">
    <source>
        <dbReference type="Proteomes" id="UP000029867"/>
    </source>
</evidence>
<gene>
    <name evidence="6" type="ORF">BOH78_0085</name>
    <name evidence="7" type="ORF">CAS74_002952</name>
    <name evidence="5" type="ORF">JL09_g1279</name>
</gene>
<dbReference type="VEuPathDB" id="FungiDB:C5L36_0E02950"/>
<evidence type="ECO:0000313" key="10">
    <source>
        <dbReference type="Proteomes" id="UP000195871"/>
    </source>
</evidence>
<sequence>MSETDNPVKVMDAQNSQQGEQQQSHEQNQNTDQSTQKRNRQQKKNAYAPKRGPIMDLKPILNKQVSVKIASGRQVQGTLTGYDQLMNVVIENAEVTTPEYISEGEAQVEKLDKVVIIGRLIVAFEPLDGFEIINTKGEHFDFVI</sequence>
<dbReference type="Pfam" id="PF01423">
    <property type="entry name" value="LSM"/>
    <property type="match status" value="1"/>
</dbReference>
<dbReference type="InterPro" id="IPR010920">
    <property type="entry name" value="LSM_dom_sf"/>
</dbReference>
<dbReference type="Proteomes" id="UP000189274">
    <property type="component" value="Unassembled WGS sequence"/>
</dbReference>
<dbReference type="EMBL" id="MQVM01000001">
    <property type="protein sequence ID" value="ONH77765.1"/>
    <property type="molecule type" value="Genomic_DNA"/>
</dbReference>
<feature type="compositionally biased region" description="Low complexity" evidence="3">
    <location>
        <begin position="14"/>
        <end position="30"/>
    </location>
</feature>
<feature type="domain" description="Sm" evidence="4">
    <location>
        <begin position="52"/>
        <end position="130"/>
    </location>
</feature>
<dbReference type="InterPro" id="IPR044641">
    <property type="entry name" value="Lsm7/SmG-like"/>
</dbReference>
<dbReference type="AlphaFoldDB" id="A0A099P3N2"/>
<feature type="region of interest" description="Disordered" evidence="3">
    <location>
        <begin position="1"/>
        <end position="53"/>
    </location>
</feature>
<dbReference type="Gene3D" id="2.30.30.100">
    <property type="match status" value="1"/>
</dbReference>
<dbReference type="HOGENOM" id="CLU_076902_3_2_1"/>
<evidence type="ECO:0000313" key="7">
    <source>
        <dbReference type="EMBL" id="OUT21968.1"/>
    </source>
</evidence>
<name>A0A099P3N2_PICKU</name>
<protein>
    <submittedName>
        <fullName evidence="6">U6 snRNA-associated Sm-like protein LSm7</fullName>
    </submittedName>
</protein>
<reference evidence="5" key="2">
    <citation type="submission" date="2014-08" db="EMBL/GenBank/DDBJ databases">
        <title>Exploiting Issatchenkia orientalis SD108 for Succinic Acid Production.</title>
        <authorList>
            <person name="Xiao H."/>
            <person name="Shao Z."/>
            <person name="Jiang Y."/>
            <person name="Dole S."/>
            <person name="Zhao H."/>
        </authorList>
    </citation>
    <scope>NUCLEOTIDE SEQUENCE [LARGE SCALE GENOMIC DNA]</scope>
    <source>
        <strain evidence="5">SD108</strain>
    </source>
</reference>
<dbReference type="GO" id="GO:1990904">
    <property type="term" value="C:ribonucleoprotein complex"/>
    <property type="evidence" value="ECO:0007669"/>
    <property type="project" value="UniProtKB-KW"/>
</dbReference>
<dbReference type="InterPro" id="IPR001163">
    <property type="entry name" value="Sm_dom_euk/arc"/>
</dbReference>
<dbReference type="PANTHER" id="PTHR10553">
    <property type="entry name" value="SMALL NUCLEAR RIBONUCLEOPROTEIN"/>
    <property type="match status" value="1"/>
</dbReference>
<dbReference type="PROSITE" id="PS52002">
    <property type="entry name" value="SM"/>
    <property type="match status" value="1"/>
</dbReference>